<evidence type="ECO:0000256" key="1">
    <source>
        <dbReference type="ARBA" id="ARBA00022527"/>
    </source>
</evidence>
<keyword evidence="2" id="KW-0597">Phosphoprotein</keyword>
<feature type="domain" description="REM-1" evidence="14">
    <location>
        <begin position="25"/>
        <end position="99"/>
    </location>
</feature>
<dbReference type="Pfam" id="PF00433">
    <property type="entry name" value="Pkinase_C"/>
    <property type="match status" value="1"/>
</dbReference>
<evidence type="ECO:0000256" key="5">
    <source>
        <dbReference type="ARBA" id="ARBA00022777"/>
    </source>
</evidence>
<dbReference type="GO" id="GO:0005524">
    <property type="term" value="F:ATP binding"/>
    <property type="evidence" value="ECO:0007669"/>
    <property type="project" value="UniProtKB-UniRule"/>
</dbReference>
<accession>A0A1B8XZP7</accession>
<dbReference type="PROSITE" id="PS51860">
    <property type="entry name" value="REM_1"/>
    <property type="match status" value="1"/>
</dbReference>
<reference evidence="15" key="3">
    <citation type="submission" date="2016-05" db="EMBL/GenBank/DDBJ databases">
        <title>WGS assembly of Xenopus tropicalis.</title>
        <authorList>
            <person name="Sessions A."/>
            <person name="Jenkins J."/>
            <person name="Mitros T."/>
            <person name="Lyons J.T."/>
            <person name="Dichmann D.S."/>
            <person name="Robert J."/>
            <person name="Harland R.M."/>
            <person name="Rokhsar D.S."/>
        </authorList>
    </citation>
    <scope>NUCLEOTIDE SEQUENCE</scope>
    <source>
        <strain evidence="15">Nigerian</strain>
    </source>
</reference>
<dbReference type="InterPro" id="IPR000961">
    <property type="entry name" value="AGC-kinase_C"/>
</dbReference>
<feature type="binding site" evidence="10">
    <location>
        <position position="161"/>
    </location>
    <ligand>
        <name>ATP</name>
        <dbReference type="ChEBI" id="CHEBI:30616"/>
    </ligand>
</feature>
<evidence type="ECO:0000256" key="11">
    <source>
        <dbReference type="RuleBase" id="RU000304"/>
    </source>
</evidence>
<keyword evidence="5" id="KW-0418">Kinase</keyword>
<organism evidence="15">
    <name type="scientific">Xenopus tropicalis</name>
    <name type="common">Western clawed frog</name>
    <name type="synonym">Silurana tropicalis</name>
    <dbReference type="NCBI Taxonomy" id="8364"/>
    <lineage>
        <taxon>Eukaryota</taxon>
        <taxon>Metazoa</taxon>
        <taxon>Chordata</taxon>
        <taxon>Craniata</taxon>
        <taxon>Vertebrata</taxon>
        <taxon>Euteleostomi</taxon>
        <taxon>Amphibia</taxon>
        <taxon>Batrachia</taxon>
        <taxon>Anura</taxon>
        <taxon>Pipoidea</taxon>
        <taxon>Pipidae</taxon>
        <taxon>Xenopodinae</taxon>
        <taxon>Xenopus</taxon>
        <taxon>Silurana</taxon>
    </lineage>
</organism>
<dbReference type="Pfam" id="PF00069">
    <property type="entry name" value="Pkinase"/>
    <property type="match status" value="1"/>
</dbReference>
<comment type="similarity">
    <text evidence="11">Belongs to the protein kinase superfamily.</text>
</comment>
<dbReference type="AlphaFoldDB" id="A0A1B8XZP7"/>
<dbReference type="SMART" id="SM00220">
    <property type="entry name" value="S_TKc"/>
    <property type="match status" value="1"/>
</dbReference>
<dbReference type="Gene3D" id="3.30.200.20">
    <property type="entry name" value="Phosphorylase Kinase, domain 1"/>
    <property type="match status" value="1"/>
</dbReference>
<evidence type="ECO:0000259" key="13">
    <source>
        <dbReference type="PROSITE" id="PS51285"/>
    </source>
</evidence>
<dbReference type="InterPro" id="IPR011072">
    <property type="entry name" value="HR1_rho-bd"/>
</dbReference>
<evidence type="ECO:0000256" key="9">
    <source>
        <dbReference type="PROSITE-ProRule" id="PRU01207"/>
    </source>
</evidence>
<dbReference type="PROSITE" id="PS50011">
    <property type="entry name" value="PROTEIN_KINASE_DOM"/>
    <property type="match status" value="1"/>
</dbReference>
<evidence type="ECO:0000313" key="15">
    <source>
        <dbReference type="EMBL" id="OCA16119.1"/>
    </source>
</evidence>
<gene>
    <name evidence="15" type="ORF">XENTR_v90028744mg</name>
</gene>
<dbReference type="GO" id="GO:0007165">
    <property type="term" value="P:signal transduction"/>
    <property type="evidence" value="ECO:0007669"/>
    <property type="project" value="InterPro"/>
</dbReference>
<proteinExistence type="inferred from homology"/>
<name>A0A1B8XZP7_XENTR</name>
<feature type="domain" description="Protein kinase" evidence="12">
    <location>
        <begin position="132"/>
        <end position="390"/>
    </location>
</feature>
<keyword evidence="4 10" id="KW-0547">Nucleotide-binding</keyword>
<dbReference type="PANTHER" id="PTHR24351">
    <property type="entry name" value="RIBOSOMAL PROTEIN S6 KINASE"/>
    <property type="match status" value="1"/>
</dbReference>
<evidence type="ECO:0000259" key="12">
    <source>
        <dbReference type="PROSITE" id="PS50011"/>
    </source>
</evidence>
<evidence type="ECO:0008006" key="16">
    <source>
        <dbReference type="Google" id="ProtNLM"/>
    </source>
</evidence>
<evidence type="ECO:0000256" key="6">
    <source>
        <dbReference type="ARBA" id="ARBA00022840"/>
    </source>
</evidence>
<dbReference type="FunFam" id="1.10.510.10:FF:000210">
    <property type="entry name" value="Non-specific serine/threonine protein kinase"/>
    <property type="match status" value="1"/>
</dbReference>
<evidence type="ECO:0000256" key="4">
    <source>
        <dbReference type="ARBA" id="ARBA00022741"/>
    </source>
</evidence>
<dbReference type="SMART" id="SM00742">
    <property type="entry name" value="Hr1"/>
    <property type="match status" value="1"/>
</dbReference>
<dbReference type="InterPro" id="IPR011009">
    <property type="entry name" value="Kinase-like_dom_sf"/>
</dbReference>
<dbReference type="InterPro" id="IPR000719">
    <property type="entry name" value="Prot_kinase_dom"/>
</dbReference>
<feature type="domain" description="AGC-kinase C-terminal" evidence="13">
    <location>
        <begin position="391"/>
        <end position="457"/>
    </location>
</feature>
<evidence type="ECO:0000256" key="10">
    <source>
        <dbReference type="PROSITE-ProRule" id="PRU10141"/>
    </source>
</evidence>
<reference evidence="15" key="1">
    <citation type="submission" date="2009-11" db="EMBL/GenBank/DDBJ databases">
        <authorList>
            <consortium name="US DOE Joint Genome Institute (JGI-PGF)"/>
            <person name="Ottilar R."/>
            <person name="Schmutz J."/>
            <person name="Salamov A."/>
            <person name="Cheng J.F."/>
            <person name="Lucas S."/>
            <person name="Pitluck S."/>
            <person name="Gundlach H."/>
            <person name="Guo Y."/>
            <person name="Haberer G."/>
            <person name="Nasrallah J."/>
            <person name="Mayer K.F.X."/>
            <person name="van de Peer Y."/>
            <person name="Weigel D."/>
            <person name="Grigoriev I.V."/>
        </authorList>
    </citation>
    <scope>NUCLEOTIDE SEQUENCE</scope>
    <source>
        <strain evidence="15">Nigerian</strain>
    </source>
</reference>
<keyword evidence="1 11" id="KW-0723">Serine/threonine-protein kinase</keyword>
<dbReference type="SUPFAM" id="SSF56112">
    <property type="entry name" value="Protein kinase-like (PK-like)"/>
    <property type="match status" value="1"/>
</dbReference>
<evidence type="ECO:0000256" key="3">
    <source>
        <dbReference type="ARBA" id="ARBA00022679"/>
    </source>
</evidence>
<dbReference type="InterPro" id="IPR008271">
    <property type="entry name" value="Ser/Thr_kinase_AS"/>
</dbReference>
<comment type="catalytic activity">
    <reaction evidence="7">
        <text>L-threonyl-[protein] + ATP = O-phospho-L-threonyl-[protein] + ADP + H(+)</text>
        <dbReference type="Rhea" id="RHEA:46608"/>
        <dbReference type="Rhea" id="RHEA-COMP:11060"/>
        <dbReference type="Rhea" id="RHEA-COMP:11605"/>
        <dbReference type="ChEBI" id="CHEBI:15378"/>
        <dbReference type="ChEBI" id="CHEBI:30013"/>
        <dbReference type="ChEBI" id="CHEBI:30616"/>
        <dbReference type="ChEBI" id="CHEBI:61977"/>
        <dbReference type="ChEBI" id="CHEBI:456216"/>
        <dbReference type="EC" id="2.7.11.13"/>
    </reaction>
</comment>
<evidence type="ECO:0000256" key="7">
    <source>
        <dbReference type="ARBA" id="ARBA00047272"/>
    </source>
</evidence>
<dbReference type="Gene3D" id="1.10.287.160">
    <property type="entry name" value="HR1 repeat"/>
    <property type="match status" value="1"/>
</dbReference>
<evidence type="ECO:0000256" key="2">
    <source>
        <dbReference type="ARBA" id="ARBA00022553"/>
    </source>
</evidence>
<dbReference type="EMBL" id="KV460665">
    <property type="protein sequence ID" value="OCA16119.1"/>
    <property type="molecule type" value="Genomic_DNA"/>
</dbReference>
<keyword evidence="9" id="KW-0175">Coiled coil</keyword>
<dbReference type="PROSITE" id="PS00108">
    <property type="entry name" value="PROTEIN_KINASE_ST"/>
    <property type="match status" value="1"/>
</dbReference>
<dbReference type="SUPFAM" id="SSF46585">
    <property type="entry name" value="HR1 repeat"/>
    <property type="match status" value="1"/>
</dbReference>
<keyword evidence="3" id="KW-0808">Transferase</keyword>
<evidence type="ECO:0000259" key="14">
    <source>
        <dbReference type="PROSITE" id="PS51860"/>
    </source>
</evidence>
<dbReference type="SMART" id="SM00133">
    <property type="entry name" value="S_TK_X"/>
    <property type="match status" value="1"/>
</dbReference>
<comment type="catalytic activity">
    <reaction evidence="8">
        <text>L-seryl-[protein] + ATP = O-phospho-L-seryl-[protein] + ADP + H(+)</text>
        <dbReference type="Rhea" id="RHEA:17989"/>
        <dbReference type="Rhea" id="RHEA-COMP:9863"/>
        <dbReference type="Rhea" id="RHEA-COMP:11604"/>
        <dbReference type="ChEBI" id="CHEBI:15378"/>
        <dbReference type="ChEBI" id="CHEBI:29999"/>
        <dbReference type="ChEBI" id="CHEBI:30616"/>
        <dbReference type="ChEBI" id="CHEBI:83421"/>
        <dbReference type="ChEBI" id="CHEBI:456216"/>
        <dbReference type="EC" id="2.7.11.13"/>
    </reaction>
</comment>
<dbReference type="GO" id="GO:0004697">
    <property type="term" value="F:diacylglycerol-dependent serine/threonine kinase activity"/>
    <property type="evidence" value="ECO:0007669"/>
    <property type="project" value="UniProtKB-EC"/>
</dbReference>
<reference evidence="15" key="2">
    <citation type="journal article" date="2010" name="Science">
        <title>The genome of the Western clawed frog Xenopus tropicalis.</title>
        <authorList>
            <person name="Hellsten U."/>
            <person name="Harland R.M."/>
            <person name="Gilchrist M.J."/>
            <person name="Hendrix D."/>
            <person name="Jurka J."/>
            <person name="Kapitonov V."/>
            <person name="Ovcharenko I."/>
            <person name="Putnam N.H."/>
            <person name="Shu S."/>
            <person name="Taher L."/>
            <person name="Blitz I.L."/>
            <person name="Blumberg B."/>
            <person name="Dichmann D.S."/>
            <person name="Dubchak I."/>
            <person name="Amaya E."/>
            <person name="Detter J.C."/>
            <person name="Fletcher R."/>
            <person name="Gerhard D.S."/>
            <person name="Goodstein D."/>
            <person name="Graves T."/>
            <person name="Grigoriev I.V."/>
            <person name="Grimwood J."/>
            <person name="Kawashima T."/>
            <person name="Lindquist E."/>
            <person name="Lucas S.M."/>
            <person name="Mead P.E."/>
            <person name="Mitros T."/>
            <person name="Ogino H."/>
            <person name="Ohta Y."/>
            <person name="Poliakov A.V."/>
            <person name="Pollet N."/>
            <person name="Robert J."/>
            <person name="Salamov A."/>
            <person name="Sater A.K."/>
            <person name="Schmutz J."/>
            <person name="Terry A."/>
            <person name="Vize P.D."/>
            <person name="Warren W.C."/>
            <person name="Wells D."/>
            <person name="Wills A."/>
            <person name="Wilson R.K."/>
            <person name="Zimmerman L.B."/>
            <person name="Zorn A.M."/>
            <person name="Grainger R."/>
            <person name="Grammer T."/>
            <person name="Khokha M.K."/>
            <person name="Richardson P.M."/>
            <person name="Rokhsar D.S."/>
        </authorList>
    </citation>
    <scope>NUCLEOTIDE SEQUENCE [LARGE SCALE GENOMIC DNA]</scope>
    <source>
        <strain evidence="15">Nigerian</strain>
    </source>
</reference>
<protein>
    <recommendedName>
        <fullName evidence="16">Protein kinase domain-containing protein</fullName>
    </recommendedName>
</protein>
<sequence length="457" mass="51295">MGAKLCNILHQQRHTETDAIDQCFDVSEPWARPCLLDTRHQLVRDIQKEMRIAAGAQKMFRASKGKKAKAQVKELRNSSEKRVKALYSSLLKLNAEIARREAESTQGLPGRGAIRGDPKHSLQFCSFSARDFRRIKVLGRGSFGKVLLVEYLPANIYCALKVLKKEDINTLEELQRILAEKEIGQTVNPDNFIVDLYATFTTKYHLFFVLEFVAGGSLRTHLKICGHFDLERAKFYAACILLGLEAVHMKDVVHRDLKPGNLLMDKDGYIKIADFGIGKTGIGYGDRTGTMIGSLAYMAPEVLRKEMYTRAVDWWALGVITYEMLLGKKPFTGYDGDCICDSIVGVEPLFPESLDPVAVSFISELLNKNPEERLGSTEGDAADVAEHPFFNNIVWDDILERKATAPFIPSLDGPEDVTYFEEEFTKLSANLTLPKGPSAEMEIPIEEAFQDFTYSAF</sequence>
<evidence type="ECO:0000256" key="8">
    <source>
        <dbReference type="ARBA" id="ARBA00047470"/>
    </source>
</evidence>
<dbReference type="PROSITE" id="PS51285">
    <property type="entry name" value="AGC_KINASE_CTER"/>
    <property type="match status" value="1"/>
</dbReference>
<dbReference type="Gene3D" id="1.10.510.10">
    <property type="entry name" value="Transferase(Phosphotransferase) domain 1"/>
    <property type="match status" value="1"/>
</dbReference>
<dbReference type="InterPro" id="IPR017892">
    <property type="entry name" value="Pkinase_C"/>
</dbReference>
<dbReference type="InterPro" id="IPR036274">
    <property type="entry name" value="HR1_rpt_sf"/>
</dbReference>
<dbReference type="PROSITE" id="PS00107">
    <property type="entry name" value="PROTEIN_KINASE_ATP"/>
    <property type="match status" value="1"/>
</dbReference>
<keyword evidence="6 10" id="KW-0067">ATP-binding</keyword>
<dbReference type="InterPro" id="IPR017441">
    <property type="entry name" value="Protein_kinase_ATP_BS"/>
</dbReference>